<feature type="compositionally biased region" description="Basic and acidic residues" evidence="2">
    <location>
        <begin position="316"/>
        <end position="340"/>
    </location>
</feature>
<reference evidence="3" key="1">
    <citation type="submission" date="2021-05" db="EMBL/GenBank/DDBJ databases">
        <title>A free-living protist that lacks canonical eukaryotic 1 DNA replication and segregation systems.</title>
        <authorList>
            <person name="Salas-Leiva D.E."/>
            <person name="Tromer E.C."/>
            <person name="Curtis B.A."/>
            <person name="Jerlstrom-Hultqvist J."/>
            <person name="Kolisko M."/>
            <person name="Yi Z."/>
            <person name="Salas-Leiva J.S."/>
            <person name="Gallot-Lavallee L."/>
            <person name="Kops G.J.P.L."/>
            <person name="Archibald J.M."/>
            <person name="Simpson A.G.B."/>
            <person name="Roger A.J."/>
        </authorList>
    </citation>
    <scope>NUCLEOTIDE SEQUENCE</scope>
    <source>
        <strain evidence="3">BICM</strain>
    </source>
</reference>
<dbReference type="GO" id="GO:0035082">
    <property type="term" value="P:axoneme assembly"/>
    <property type="evidence" value="ECO:0007669"/>
    <property type="project" value="InterPro"/>
</dbReference>
<feature type="coiled-coil region" evidence="1">
    <location>
        <begin position="166"/>
        <end position="202"/>
    </location>
</feature>
<name>A0A8J6B6W9_9EUKA</name>
<accession>A0A8J6B6W9</accession>
<dbReference type="GO" id="GO:0005737">
    <property type="term" value="C:cytoplasm"/>
    <property type="evidence" value="ECO:0007669"/>
    <property type="project" value="TreeGrafter"/>
</dbReference>
<protein>
    <submittedName>
        <fullName evidence="3">Chromosome partition protein Smc</fullName>
    </submittedName>
</protein>
<gene>
    <name evidence="3" type="ORF">J8273_3115</name>
</gene>
<evidence type="ECO:0000313" key="4">
    <source>
        <dbReference type="Proteomes" id="UP000717585"/>
    </source>
</evidence>
<dbReference type="PANTHER" id="PTHR16275">
    <property type="entry name" value="COILED-COIL DOMAIN-CONTAINING PROTEIN 40"/>
    <property type="match status" value="1"/>
</dbReference>
<feature type="coiled-coil region" evidence="1">
    <location>
        <begin position="68"/>
        <end position="102"/>
    </location>
</feature>
<comment type="caution">
    <text evidence="3">The sequence shown here is derived from an EMBL/GenBank/DDBJ whole genome shotgun (WGS) entry which is preliminary data.</text>
</comment>
<proteinExistence type="predicted"/>
<keyword evidence="1" id="KW-0175">Coiled coil</keyword>
<dbReference type="OrthoDB" id="188741at2759"/>
<evidence type="ECO:0000313" key="3">
    <source>
        <dbReference type="EMBL" id="KAG9395539.1"/>
    </source>
</evidence>
<evidence type="ECO:0000256" key="2">
    <source>
        <dbReference type="SAM" id="MobiDB-lite"/>
    </source>
</evidence>
<dbReference type="InterPro" id="IPR037386">
    <property type="entry name" value="CCDC40"/>
</dbReference>
<feature type="coiled-coil region" evidence="1">
    <location>
        <begin position="528"/>
        <end position="555"/>
    </location>
</feature>
<keyword evidence="4" id="KW-1185">Reference proteome</keyword>
<dbReference type="Gene3D" id="1.10.287.1490">
    <property type="match status" value="1"/>
</dbReference>
<feature type="region of interest" description="Disordered" evidence="2">
    <location>
        <begin position="315"/>
        <end position="340"/>
    </location>
</feature>
<dbReference type="Proteomes" id="UP000717585">
    <property type="component" value="Unassembled WGS sequence"/>
</dbReference>
<dbReference type="EMBL" id="JAHDYR010000011">
    <property type="protein sequence ID" value="KAG9395539.1"/>
    <property type="molecule type" value="Genomic_DNA"/>
</dbReference>
<organism evidence="3 4">
    <name type="scientific">Carpediemonas membranifera</name>
    <dbReference type="NCBI Taxonomy" id="201153"/>
    <lineage>
        <taxon>Eukaryota</taxon>
        <taxon>Metamonada</taxon>
        <taxon>Carpediemonas-like organisms</taxon>
        <taxon>Carpediemonas</taxon>
    </lineage>
</organism>
<dbReference type="AlphaFoldDB" id="A0A8J6B6W9"/>
<evidence type="ECO:0000256" key="1">
    <source>
        <dbReference type="SAM" id="Coils"/>
    </source>
</evidence>
<sequence length="895" mass="102043">MDDTDLIGDFTPEVLEALCKNYEEAYQRLAVLVRDRNAQIASVSKERETIGATLYNRQQELARRVAGIHVSSERREEAEKTAEDLKASKQSLLARHEAAVERSQATDRQLADLLHDENEQTAVLATLATHQEQMSKEVATRRRVAYRTEEDIKKFENDKLLQDMAITALESRLATSEEDIVLLKEQRELQAEEIRKADSMQETFEEKLVEFAKKRAQVDRDIVTARQGLEARNIAYTRQHEALEMKRRQRMDHEATLRGLQAEIRASQLSQATMQQRVRQIDQTIVTERRKLADSKQRNAALDEEAVELADALEAMSRDTEQSRAEASKALREKEQEDKAYRKAVEEKRKLEEELSEKQNDVRGLSAETAQYQTDTRKMMDEIYGTHEEIAKTENDIARLRMDQMSIDGRIMKLSAFHDELEAEISSQQDLLSQYDRQMTQMTDEIAKRSKEQDALNKKLGELTKRGVDENTGPLESTIASLTNEIQHVADESELLQQRWLSAQAQSVSTKGEIEATRAKLDSVSRDLSTLATKRDRLNAAVDEFNRQIKTLARTANDLHLRHQGLNEQLAAQKAAQEKRSSEVRTLEMEMAGELAAWEEKYAQLDEKRLALETAHDLARENLALSEAENMQIQRNLTMQKEMQEALDPKEGQGELEMLRREITRMKKNLSDLEKSINELKRRTMLQLQRNKNELDKSIAQIINRDKLKRTGQPTRSVDNEIKALHNKKAELQAEVENAEAMNRALLAERAKIDAALESMHSEFNETTAAIAQADKDKRRLIETKAVLDKATHVIEGFQKLYANADSLLAQVGEPEEVAQRFERYTAGVRGVIQCLTEILEDGDLATNAKVRLSTLVRSCRGTLLGCAMQLDGAGRIEEMLDDAEAVERLLTQKE</sequence>
<feature type="coiled-coil region" evidence="1">
    <location>
        <begin position="656"/>
        <end position="756"/>
    </location>
</feature>
<dbReference type="PANTHER" id="PTHR16275:SF8">
    <property type="entry name" value="COILED-COIL DOMAIN-CONTAINING PROTEIN 40"/>
    <property type="match status" value="1"/>
</dbReference>